<evidence type="ECO:0000313" key="3">
    <source>
        <dbReference type="EMBL" id="WAQ81379.1"/>
    </source>
</evidence>
<proteinExistence type="predicted"/>
<protein>
    <recommendedName>
        <fullName evidence="5">Late embryogenesis abundant protein LEA-2 subgroup domain-containing protein</fullName>
    </recommendedName>
</protein>
<feature type="region of interest" description="Disordered" evidence="1">
    <location>
        <begin position="1"/>
        <end position="107"/>
    </location>
</feature>
<dbReference type="RefSeq" id="XP_053016934.1">
    <property type="nucleotide sequence ID" value="XM_053165777.1"/>
</dbReference>
<keyword evidence="2" id="KW-0472">Membrane</keyword>
<evidence type="ECO:0000256" key="1">
    <source>
        <dbReference type="SAM" id="MobiDB-lite"/>
    </source>
</evidence>
<feature type="compositionally biased region" description="Acidic residues" evidence="1">
    <location>
        <begin position="29"/>
        <end position="45"/>
    </location>
</feature>
<accession>A0ABY7C8Q5</accession>
<evidence type="ECO:0000256" key="2">
    <source>
        <dbReference type="SAM" id="Phobius"/>
    </source>
</evidence>
<feature type="transmembrane region" description="Helical" evidence="2">
    <location>
        <begin position="182"/>
        <end position="203"/>
    </location>
</feature>
<keyword evidence="2" id="KW-0812">Transmembrane</keyword>
<organism evidence="3 4">
    <name type="scientific">Puccinia triticina</name>
    <dbReference type="NCBI Taxonomy" id="208348"/>
    <lineage>
        <taxon>Eukaryota</taxon>
        <taxon>Fungi</taxon>
        <taxon>Dikarya</taxon>
        <taxon>Basidiomycota</taxon>
        <taxon>Pucciniomycotina</taxon>
        <taxon>Pucciniomycetes</taxon>
        <taxon>Pucciniales</taxon>
        <taxon>Pucciniaceae</taxon>
        <taxon>Puccinia</taxon>
    </lineage>
</organism>
<evidence type="ECO:0008006" key="5">
    <source>
        <dbReference type="Google" id="ProtNLM"/>
    </source>
</evidence>
<dbReference type="Proteomes" id="UP001164743">
    <property type="component" value="Chromosome 1A"/>
</dbReference>
<reference evidence="3" key="1">
    <citation type="submission" date="2022-10" db="EMBL/GenBank/DDBJ databases">
        <title>Puccinia triticina Genome sequencing and assembly.</title>
        <authorList>
            <person name="Li C."/>
        </authorList>
    </citation>
    <scope>NUCLEOTIDE SEQUENCE</scope>
    <source>
        <strain evidence="3">Pt15</strain>
    </source>
</reference>
<evidence type="ECO:0000313" key="4">
    <source>
        <dbReference type="Proteomes" id="UP001164743"/>
    </source>
</evidence>
<keyword evidence="4" id="KW-1185">Reference proteome</keyword>
<dbReference type="GeneID" id="77806672"/>
<gene>
    <name evidence="3" type="ORF">PtA15_1A720</name>
</gene>
<name>A0ABY7C8Q5_9BASI</name>
<sequence length="369" mass="40501">MDAHRASSHQELITHPGRTAHTQHAFGADSDDDDDEHGSASDDDGLGFQVYKDQASHARYADATSAPSTPGAQPHSMAPAQQPPRAAPVCRYPPEEHPPIQHSNTAYKPAPADLVHMPALGDDWTKDESRRDKHWEGKDSLANKHKWRGRKHKLLLTQAAVGAGLRAFLAGRRRLGGWFSRFMALGLLLVLLLLATLLAYFLVPRVPELAYNNAQTFEGDSGPGLSFQTLDPVRFAFAARINLAMQAKTSHVRPRTQAISVIIKDLSSAAAPVEVARGTTTQSVAIDTKDYTPFAVDLAFRYSASSSKDPVWTAWHEACGHKWPGKEDRPTLQIGIIVQWSLKGRLGTFEERTILNDFRCPVELPANAA</sequence>
<dbReference type="EMBL" id="CP110421">
    <property type="protein sequence ID" value="WAQ81379.1"/>
    <property type="molecule type" value="Genomic_DNA"/>
</dbReference>
<keyword evidence="2" id="KW-1133">Transmembrane helix</keyword>